<organism evidence="2 3">
    <name type="scientific">Rhizoctonia solani</name>
    <dbReference type="NCBI Taxonomy" id="456999"/>
    <lineage>
        <taxon>Eukaryota</taxon>
        <taxon>Fungi</taxon>
        <taxon>Dikarya</taxon>
        <taxon>Basidiomycota</taxon>
        <taxon>Agaricomycotina</taxon>
        <taxon>Agaricomycetes</taxon>
        <taxon>Cantharellales</taxon>
        <taxon>Ceratobasidiaceae</taxon>
        <taxon>Rhizoctonia</taxon>
    </lineage>
</organism>
<protein>
    <recommendedName>
        <fullName evidence="1">Cyanovirin-N domain-containing protein</fullName>
    </recommendedName>
</protein>
<dbReference type="InterPro" id="IPR036673">
    <property type="entry name" value="Cyanovirin-N_sf"/>
</dbReference>
<dbReference type="SUPFAM" id="SSF51322">
    <property type="entry name" value="Cyanovirin-N"/>
    <property type="match status" value="1"/>
</dbReference>
<dbReference type="InterPro" id="IPR011058">
    <property type="entry name" value="Cyanovirin-N"/>
</dbReference>
<evidence type="ECO:0000259" key="1">
    <source>
        <dbReference type="Pfam" id="PF08881"/>
    </source>
</evidence>
<comment type="caution">
    <text evidence="2">The sequence shown here is derived from an EMBL/GenBank/DDBJ whole genome shotgun (WGS) entry which is preliminary data.</text>
</comment>
<accession>A0A8H3BDL8</accession>
<gene>
    <name evidence="2" type="ORF">RDB_LOCUS150072</name>
</gene>
<name>A0A8H3BDL8_9AGAM</name>
<dbReference type="Gene3D" id="2.30.60.10">
    <property type="entry name" value="Cyanovirin-N"/>
    <property type="match status" value="1"/>
</dbReference>
<dbReference type="AlphaFoldDB" id="A0A8H3BDL8"/>
<dbReference type="Proteomes" id="UP000663846">
    <property type="component" value="Unassembled WGS sequence"/>
</dbReference>
<feature type="domain" description="Cyanovirin-N" evidence="1">
    <location>
        <begin position="8"/>
        <end position="108"/>
    </location>
</feature>
<evidence type="ECO:0000313" key="3">
    <source>
        <dbReference type="Proteomes" id="UP000663846"/>
    </source>
</evidence>
<dbReference type="Pfam" id="PF08881">
    <property type="entry name" value="CVNH"/>
    <property type="match status" value="1"/>
</dbReference>
<sequence>MSDLRCLSTCQNMRIQQYNWLVAATTTRDNQETQSEIDLNEFIGMKDYKVYWGGRNLSLFSTSLRMDGTVLQFEIFKKSGPNWDPIIEFEDGSIDLKEHIWVNPEGKLVYIP</sequence>
<evidence type="ECO:0000313" key="2">
    <source>
        <dbReference type="EMBL" id="CAE6454586.1"/>
    </source>
</evidence>
<reference evidence="2" key="1">
    <citation type="submission" date="2021-01" db="EMBL/GenBank/DDBJ databases">
        <authorList>
            <person name="Kaushik A."/>
        </authorList>
    </citation>
    <scope>NUCLEOTIDE SEQUENCE</scope>
    <source>
        <strain evidence="2">AG1-1C</strain>
    </source>
</reference>
<proteinExistence type="predicted"/>
<dbReference type="EMBL" id="CAJMWS010000606">
    <property type="protein sequence ID" value="CAE6454586.1"/>
    <property type="molecule type" value="Genomic_DNA"/>
</dbReference>